<gene>
    <name evidence="4" type="ordered locus">SGRA_1707</name>
</gene>
<protein>
    <submittedName>
        <fullName evidence="4">Outer membrane protein</fullName>
    </submittedName>
</protein>
<evidence type="ECO:0000256" key="1">
    <source>
        <dbReference type="ARBA" id="ARBA00004370"/>
    </source>
</evidence>
<keyword evidence="5" id="KW-1185">Reference proteome</keyword>
<organism evidence="4 5">
    <name type="scientific">Saprospira grandis (strain Lewin)</name>
    <dbReference type="NCBI Taxonomy" id="984262"/>
    <lineage>
        <taxon>Bacteria</taxon>
        <taxon>Pseudomonadati</taxon>
        <taxon>Bacteroidota</taxon>
        <taxon>Saprospiria</taxon>
        <taxon>Saprospirales</taxon>
        <taxon>Saprospiraceae</taxon>
        <taxon>Saprospira</taxon>
    </lineage>
</organism>
<dbReference type="GO" id="GO:0019867">
    <property type="term" value="C:outer membrane"/>
    <property type="evidence" value="ECO:0007669"/>
    <property type="project" value="InterPro"/>
</dbReference>
<keyword evidence="2" id="KW-0472">Membrane</keyword>
<dbReference type="RefSeq" id="WP_015692075.1">
    <property type="nucleotide sequence ID" value="NC_016940.1"/>
</dbReference>
<dbReference type="OrthoDB" id="9811416at2"/>
<evidence type="ECO:0000256" key="2">
    <source>
        <dbReference type="ARBA" id="ARBA00023136"/>
    </source>
</evidence>
<reference evidence="4 5" key="1">
    <citation type="journal article" date="2012" name="Stand. Genomic Sci.">
        <title>Complete genome sequencing and analysis of Saprospira grandis str. Lewin, a predatory marine bacterium.</title>
        <authorList>
            <person name="Saw J.H."/>
            <person name="Yuryev A."/>
            <person name="Kanbe M."/>
            <person name="Hou S."/>
            <person name="Young A.G."/>
            <person name="Aizawa S."/>
            <person name="Alam M."/>
        </authorList>
    </citation>
    <scope>NUCLEOTIDE SEQUENCE [LARGE SCALE GENOMIC DNA]</scope>
    <source>
        <strain evidence="4 5">Lewin</strain>
    </source>
</reference>
<evidence type="ECO:0000313" key="5">
    <source>
        <dbReference type="Proteomes" id="UP000007519"/>
    </source>
</evidence>
<feature type="domain" description="Bacterial surface antigen (D15)" evidence="3">
    <location>
        <begin position="286"/>
        <end position="575"/>
    </location>
</feature>
<dbReference type="eggNOG" id="COG0729">
    <property type="taxonomic scope" value="Bacteria"/>
</dbReference>
<dbReference type="Gene3D" id="2.40.160.50">
    <property type="entry name" value="membrane protein fhac: a member of the omp85/tpsb transporter family"/>
    <property type="match status" value="1"/>
</dbReference>
<dbReference type="AlphaFoldDB" id="H6LAF7"/>
<dbReference type="Proteomes" id="UP000007519">
    <property type="component" value="Chromosome"/>
</dbReference>
<dbReference type="InterPro" id="IPR000184">
    <property type="entry name" value="Bac_surfAg_D15"/>
</dbReference>
<sequence length="596" mass="67769">MPSLLIFLLCLCSTVVVYGQQFSLAFPLDSLPKRWLKKQAPPEGLTAAALQQYWPKQLARLHQLGYLEAQLGLPRQLDSQAYVLPVILGPVYHLEQLALDSISPYQLAALGPKYWDLEGRAFSMAQIDELELALLKYAERHGYPFAQTHWQLNKIAGQDISAQLLLDQGPLIRLDSLDIRRKGKKKGPPPIRKGFLSPYLGLKQGQLYDERKIQAIRKRIAELPFLALTADPYILFEGNLARPILFLQKKNASRFDVIFGLLPNENAIPPAPKFKFTGQVDIELLNPFGRGQRISGKWQQFETGRSELNLAYSAPYIFRTPLGLAGDFSIYRRDSTYIDIIGELGISYLFDGNQELTAFWKNSSTSVQQMDTLAVLQNRKLPNLVDSRQNMLGLAYQLRRVDYRWNPRRGFILGLEGSLGQKTVRPNSAILNLRDPADLDFDFGQLYDSVSAVAQYQLSTDLQYFLPLASRLTIMGRHRMGYLLGAAEKYDNELFRLGGQQLLRAFDEQSILSEYYHLVSLEVRYILGQNSYSYLFGELAQFEQSNNQRKTYAFGAGLALETPVGVFAISYALGNYWENAILFRNAKIHFGYLNRF</sequence>
<name>H6LAF7_SAPGL</name>
<dbReference type="STRING" id="984262.SGRA_1707"/>
<dbReference type="HOGENOM" id="CLU_030171_0_0_10"/>
<accession>H6LAF7</accession>
<evidence type="ECO:0000313" key="4">
    <source>
        <dbReference type="EMBL" id="AFC24442.1"/>
    </source>
</evidence>
<proteinExistence type="predicted"/>
<dbReference type="KEGG" id="sgn:SGRA_1707"/>
<evidence type="ECO:0000259" key="3">
    <source>
        <dbReference type="Pfam" id="PF01103"/>
    </source>
</evidence>
<dbReference type="Pfam" id="PF01103">
    <property type="entry name" value="Omp85"/>
    <property type="match status" value="1"/>
</dbReference>
<comment type="subcellular location">
    <subcellularLocation>
        <location evidence="1">Membrane</location>
    </subcellularLocation>
</comment>
<dbReference type="EMBL" id="CP002831">
    <property type="protein sequence ID" value="AFC24442.1"/>
    <property type="molecule type" value="Genomic_DNA"/>
</dbReference>